<evidence type="ECO:0000256" key="7">
    <source>
        <dbReference type="ARBA" id="ARBA00023136"/>
    </source>
</evidence>
<dbReference type="PANTHER" id="PTHR33281:SF19">
    <property type="entry name" value="VOLTAGE-DEPENDENT ANION CHANNEL-FORMING PROTEIN YNEE"/>
    <property type="match status" value="1"/>
</dbReference>
<feature type="transmembrane region" description="Helical" evidence="10">
    <location>
        <begin position="21"/>
        <end position="42"/>
    </location>
</feature>
<evidence type="ECO:0000256" key="6">
    <source>
        <dbReference type="ARBA" id="ARBA00023065"/>
    </source>
</evidence>
<proteinExistence type="inferred from homology"/>
<comment type="caution">
    <text evidence="11">The sequence shown here is derived from an EMBL/GenBank/DDBJ whole genome shotgun (WGS) entry which is preliminary data.</text>
</comment>
<keyword evidence="7 10" id="KW-0472">Membrane</keyword>
<evidence type="ECO:0000256" key="9">
    <source>
        <dbReference type="SAM" id="MobiDB-lite"/>
    </source>
</evidence>
<evidence type="ECO:0000256" key="5">
    <source>
        <dbReference type="ARBA" id="ARBA00022989"/>
    </source>
</evidence>
<keyword evidence="12" id="KW-1185">Reference proteome</keyword>
<keyword evidence="6" id="KW-0406">Ion transport</keyword>
<feature type="transmembrane region" description="Helical" evidence="10">
    <location>
        <begin position="62"/>
        <end position="79"/>
    </location>
</feature>
<keyword evidence="2" id="KW-0813">Transport</keyword>
<keyword evidence="5 10" id="KW-1133">Transmembrane helix</keyword>
<accession>A0ABT6FHE2</accession>
<dbReference type="EMBL" id="JARRAG010000002">
    <property type="protein sequence ID" value="MDG3006929.1"/>
    <property type="molecule type" value="Genomic_DNA"/>
</dbReference>
<evidence type="ECO:0000256" key="2">
    <source>
        <dbReference type="ARBA" id="ARBA00022448"/>
    </source>
</evidence>
<evidence type="ECO:0000313" key="11">
    <source>
        <dbReference type="EMBL" id="MDG3006929.1"/>
    </source>
</evidence>
<evidence type="ECO:0000256" key="3">
    <source>
        <dbReference type="ARBA" id="ARBA00022475"/>
    </source>
</evidence>
<evidence type="ECO:0000256" key="4">
    <source>
        <dbReference type="ARBA" id="ARBA00022692"/>
    </source>
</evidence>
<evidence type="ECO:0000256" key="8">
    <source>
        <dbReference type="ARBA" id="ARBA00034708"/>
    </source>
</evidence>
<name>A0ABT6FHE2_9BACT</name>
<dbReference type="PANTHER" id="PTHR33281">
    <property type="entry name" value="UPF0187 PROTEIN YNEE"/>
    <property type="match status" value="1"/>
</dbReference>
<dbReference type="InterPro" id="IPR044669">
    <property type="entry name" value="YneE/VCCN1/2-like"/>
</dbReference>
<sequence length="321" mass="36082">MRFRDKELLFWREVFGIHGSAMPLTLLRVFVFGLYAMFVTALHLSPKYEELNLHIGVGPHEVAGAALGLLLVLRTNAGYERWWEGRKLWGGIVNQSRNLAIQALAYGPADRRWRDEFIRWSAAFPHGVRLDLRDQRHSTSMIGLLGREAAERVFEARNIPNASSLHIARLLREAHEKLGMDAFAFHQAEEQRGLLIDHMGACERIRASPLPLAYRIEIRRFILLFLVTLPFALLEDAGWLTPLVTMLVAAPILALDKIGTELQYPFLETSLNHLPLDEICLKIETDLLAMLEADAAAGDGRAADDGAAGRREPSPGRSRSH</sequence>
<evidence type="ECO:0000256" key="1">
    <source>
        <dbReference type="ARBA" id="ARBA00004651"/>
    </source>
</evidence>
<reference evidence="11 12" key="1">
    <citation type="submission" date="2023-03" db="EMBL/GenBank/DDBJ databases">
        <title>Paludisphaera mucosa sp. nov. a novel planctomycete from northern fen.</title>
        <authorList>
            <person name="Ivanova A."/>
        </authorList>
    </citation>
    <scope>NUCLEOTIDE SEQUENCE [LARGE SCALE GENOMIC DNA]</scope>
    <source>
        <strain evidence="11 12">Pla2</strain>
    </source>
</reference>
<evidence type="ECO:0000313" key="12">
    <source>
        <dbReference type="Proteomes" id="UP001216907"/>
    </source>
</evidence>
<protein>
    <submittedName>
        <fullName evidence="11">Bestrophin family ion channel</fullName>
    </submittedName>
</protein>
<dbReference type="RefSeq" id="WP_277863220.1">
    <property type="nucleotide sequence ID" value="NZ_JARRAG010000002.1"/>
</dbReference>
<gene>
    <name evidence="11" type="ORF">PZE19_24420</name>
</gene>
<feature type="region of interest" description="Disordered" evidence="9">
    <location>
        <begin position="299"/>
        <end position="321"/>
    </location>
</feature>
<evidence type="ECO:0000256" key="10">
    <source>
        <dbReference type="SAM" id="Phobius"/>
    </source>
</evidence>
<feature type="transmembrane region" description="Helical" evidence="10">
    <location>
        <begin position="216"/>
        <end position="233"/>
    </location>
</feature>
<comment type="subcellular location">
    <subcellularLocation>
        <location evidence="1">Cell membrane</location>
        <topology evidence="1">Multi-pass membrane protein</topology>
    </subcellularLocation>
</comment>
<feature type="compositionally biased region" description="Basic and acidic residues" evidence="9">
    <location>
        <begin position="301"/>
        <end position="314"/>
    </location>
</feature>
<dbReference type="Proteomes" id="UP001216907">
    <property type="component" value="Unassembled WGS sequence"/>
</dbReference>
<dbReference type="Pfam" id="PF25539">
    <property type="entry name" value="Bestrophin_2"/>
    <property type="match status" value="1"/>
</dbReference>
<keyword evidence="3" id="KW-1003">Cell membrane</keyword>
<organism evidence="11 12">
    <name type="scientific">Paludisphaera mucosa</name>
    <dbReference type="NCBI Taxonomy" id="3030827"/>
    <lineage>
        <taxon>Bacteria</taxon>
        <taxon>Pseudomonadati</taxon>
        <taxon>Planctomycetota</taxon>
        <taxon>Planctomycetia</taxon>
        <taxon>Isosphaerales</taxon>
        <taxon>Isosphaeraceae</taxon>
        <taxon>Paludisphaera</taxon>
    </lineage>
</organism>
<comment type="similarity">
    <text evidence="8">Belongs to the anion channel-forming bestrophin (TC 1.A.46) family.</text>
</comment>
<keyword evidence="4 10" id="KW-0812">Transmembrane</keyword>